<gene>
    <name evidence="1" type="ORF">EDD66_11258</name>
</gene>
<comment type="caution">
    <text evidence="1">The sequence shown here is derived from an EMBL/GenBank/DDBJ whole genome shotgun (WGS) entry which is preliminary data.</text>
</comment>
<proteinExistence type="predicted"/>
<keyword evidence="2" id="KW-1185">Reference proteome</keyword>
<dbReference type="RefSeq" id="WP_207667807.1">
    <property type="nucleotide sequence ID" value="NZ_RJVG01000012.1"/>
</dbReference>
<accession>A0A3N1XGI6</accession>
<name>A0A3N1XGI6_9FIRM</name>
<dbReference type="Proteomes" id="UP000273083">
    <property type="component" value="Unassembled WGS sequence"/>
</dbReference>
<organism evidence="1 2">
    <name type="scientific">Mobilisporobacter senegalensis</name>
    <dbReference type="NCBI Taxonomy" id="1329262"/>
    <lineage>
        <taxon>Bacteria</taxon>
        <taxon>Bacillati</taxon>
        <taxon>Bacillota</taxon>
        <taxon>Clostridia</taxon>
        <taxon>Lachnospirales</taxon>
        <taxon>Lachnospiraceae</taxon>
        <taxon>Mobilisporobacter</taxon>
    </lineage>
</organism>
<evidence type="ECO:0000313" key="2">
    <source>
        <dbReference type="Proteomes" id="UP000273083"/>
    </source>
</evidence>
<sequence>MINPAKLFKLKSLWDAFTKNHPKFPKFLEAVHKNGIEEGTIFEMNVTTRSGKTLSCNLKLTESDTKLFKELSDLFGSM</sequence>
<dbReference type="EMBL" id="RJVG01000012">
    <property type="protein sequence ID" value="ROR23927.1"/>
    <property type="molecule type" value="Genomic_DNA"/>
</dbReference>
<protein>
    <submittedName>
        <fullName evidence="1">Uncharacterized protein</fullName>
    </submittedName>
</protein>
<evidence type="ECO:0000313" key="1">
    <source>
        <dbReference type="EMBL" id="ROR23927.1"/>
    </source>
</evidence>
<dbReference type="AlphaFoldDB" id="A0A3N1XGI6"/>
<reference evidence="1 2" key="1">
    <citation type="submission" date="2018-11" db="EMBL/GenBank/DDBJ databases">
        <title>Genomic Encyclopedia of Type Strains, Phase IV (KMG-IV): sequencing the most valuable type-strain genomes for metagenomic binning, comparative biology and taxonomic classification.</title>
        <authorList>
            <person name="Goeker M."/>
        </authorList>
    </citation>
    <scope>NUCLEOTIDE SEQUENCE [LARGE SCALE GENOMIC DNA]</scope>
    <source>
        <strain evidence="1 2">DSM 26537</strain>
    </source>
</reference>